<protein>
    <submittedName>
        <fullName evidence="1">Uncharacterized protein</fullName>
    </submittedName>
</protein>
<dbReference type="EMBL" id="BMMM01000008">
    <property type="protein sequence ID" value="GGN70862.1"/>
    <property type="molecule type" value="Genomic_DNA"/>
</dbReference>
<gene>
    <name evidence="1" type="ORF">GCM10011579_046610</name>
</gene>
<keyword evidence="2" id="KW-1185">Reference proteome</keyword>
<dbReference type="Proteomes" id="UP000600365">
    <property type="component" value="Unassembled WGS sequence"/>
</dbReference>
<organism evidence="1 2">
    <name type="scientific">Streptomyces albiflavescens</name>
    <dbReference type="NCBI Taxonomy" id="1623582"/>
    <lineage>
        <taxon>Bacteria</taxon>
        <taxon>Bacillati</taxon>
        <taxon>Actinomycetota</taxon>
        <taxon>Actinomycetes</taxon>
        <taxon>Kitasatosporales</taxon>
        <taxon>Streptomycetaceae</taxon>
        <taxon>Streptomyces</taxon>
    </lineage>
</organism>
<evidence type="ECO:0000313" key="1">
    <source>
        <dbReference type="EMBL" id="GGN70862.1"/>
    </source>
</evidence>
<proteinExistence type="predicted"/>
<reference evidence="1 2" key="1">
    <citation type="journal article" date="2014" name="Int. J. Syst. Evol. Microbiol.">
        <title>Complete genome sequence of Corynebacterium casei LMG S-19264T (=DSM 44701T), isolated from a smear-ripened cheese.</title>
        <authorList>
            <consortium name="US DOE Joint Genome Institute (JGI-PGF)"/>
            <person name="Walter F."/>
            <person name="Albersmeier A."/>
            <person name="Kalinowski J."/>
            <person name="Ruckert C."/>
        </authorList>
    </citation>
    <scope>NUCLEOTIDE SEQUENCE [LARGE SCALE GENOMIC DNA]</scope>
    <source>
        <strain evidence="1 2">CGMCC 4.7111</strain>
    </source>
</reference>
<dbReference type="AlphaFoldDB" id="A0A918D5X6"/>
<evidence type="ECO:0000313" key="2">
    <source>
        <dbReference type="Proteomes" id="UP000600365"/>
    </source>
</evidence>
<sequence length="76" mass="8047">MGCRPLGQQPAPFGLRECHESNSLPNQVFPRDGPLNCKDPYLCCLPPAYGANSPGITKRAEDGTSAAVGEQGVVYV</sequence>
<name>A0A918D5X6_9ACTN</name>
<comment type="caution">
    <text evidence="1">The sequence shown here is derived from an EMBL/GenBank/DDBJ whole genome shotgun (WGS) entry which is preliminary data.</text>
</comment>
<accession>A0A918D5X6</accession>